<comment type="caution">
    <text evidence="2">The sequence shown here is derived from an EMBL/GenBank/DDBJ whole genome shotgun (WGS) entry which is preliminary data.</text>
</comment>
<organism evidence="2 3">
    <name type="scientific">Thalictrum thalictroides</name>
    <name type="common">Rue-anemone</name>
    <name type="synonym">Anemone thalictroides</name>
    <dbReference type="NCBI Taxonomy" id="46969"/>
    <lineage>
        <taxon>Eukaryota</taxon>
        <taxon>Viridiplantae</taxon>
        <taxon>Streptophyta</taxon>
        <taxon>Embryophyta</taxon>
        <taxon>Tracheophyta</taxon>
        <taxon>Spermatophyta</taxon>
        <taxon>Magnoliopsida</taxon>
        <taxon>Ranunculales</taxon>
        <taxon>Ranunculaceae</taxon>
        <taxon>Thalictroideae</taxon>
        <taxon>Thalictrum</taxon>
    </lineage>
</organism>
<dbReference type="Proteomes" id="UP000554482">
    <property type="component" value="Unassembled WGS sequence"/>
</dbReference>
<evidence type="ECO:0000313" key="3">
    <source>
        <dbReference type="Proteomes" id="UP000554482"/>
    </source>
</evidence>
<accession>A0A7J6WRR5</accession>
<keyword evidence="3" id="KW-1185">Reference proteome</keyword>
<sequence>MKDRLINEMKTYLQVQTLPRGQTQDLSRDKINIKRIQAIGLATELFYQHVLNEWIFHRAPISHKKSSRPRQHSRHNKKQAFL</sequence>
<evidence type="ECO:0000256" key="1">
    <source>
        <dbReference type="SAM" id="MobiDB-lite"/>
    </source>
</evidence>
<proteinExistence type="predicted"/>
<evidence type="ECO:0000313" key="2">
    <source>
        <dbReference type="EMBL" id="KAF5199598.1"/>
    </source>
</evidence>
<name>A0A7J6WRR5_THATH</name>
<dbReference type="EMBL" id="JABWDY010011723">
    <property type="protein sequence ID" value="KAF5199598.1"/>
    <property type="molecule type" value="Genomic_DNA"/>
</dbReference>
<protein>
    <submittedName>
        <fullName evidence="2">Uncharacterized protein</fullName>
    </submittedName>
</protein>
<feature type="region of interest" description="Disordered" evidence="1">
    <location>
        <begin position="62"/>
        <end position="82"/>
    </location>
</feature>
<gene>
    <name evidence="2" type="ORF">FRX31_010813</name>
</gene>
<dbReference type="AlphaFoldDB" id="A0A7J6WRR5"/>
<reference evidence="2 3" key="1">
    <citation type="submission" date="2020-06" db="EMBL/GenBank/DDBJ databases">
        <title>Transcriptomic and genomic resources for Thalictrum thalictroides and T. hernandezii: Facilitating candidate gene discovery in an emerging model plant lineage.</title>
        <authorList>
            <person name="Arias T."/>
            <person name="Riano-Pachon D.M."/>
            <person name="Di Stilio V.S."/>
        </authorList>
    </citation>
    <scope>NUCLEOTIDE SEQUENCE [LARGE SCALE GENOMIC DNA]</scope>
    <source>
        <strain evidence="3">cv. WT478/WT964</strain>
        <tissue evidence="2">Leaves</tissue>
    </source>
</reference>